<comment type="caution">
    <text evidence="1">The sequence shown here is derived from an EMBL/GenBank/DDBJ whole genome shotgun (WGS) entry which is preliminary data.</text>
</comment>
<reference evidence="1" key="1">
    <citation type="journal article" date="2020" name="Nat. Commun.">
        <title>Large-scale genome sequencing of mycorrhizal fungi provides insights into the early evolution of symbiotic traits.</title>
        <authorList>
            <person name="Miyauchi S."/>
            <person name="Kiss E."/>
            <person name="Kuo A."/>
            <person name="Drula E."/>
            <person name="Kohler A."/>
            <person name="Sanchez-Garcia M."/>
            <person name="Morin E."/>
            <person name="Andreopoulos B."/>
            <person name="Barry K.W."/>
            <person name="Bonito G."/>
            <person name="Buee M."/>
            <person name="Carver A."/>
            <person name="Chen C."/>
            <person name="Cichocki N."/>
            <person name="Clum A."/>
            <person name="Culley D."/>
            <person name="Crous P.W."/>
            <person name="Fauchery L."/>
            <person name="Girlanda M."/>
            <person name="Hayes R.D."/>
            <person name="Keri Z."/>
            <person name="LaButti K."/>
            <person name="Lipzen A."/>
            <person name="Lombard V."/>
            <person name="Magnuson J."/>
            <person name="Maillard F."/>
            <person name="Murat C."/>
            <person name="Nolan M."/>
            <person name="Ohm R.A."/>
            <person name="Pangilinan J."/>
            <person name="Pereira M.F."/>
            <person name="Perotto S."/>
            <person name="Peter M."/>
            <person name="Pfister S."/>
            <person name="Riley R."/>
            <person name="Sitrit Y."/>
            <person name="Stielow J.B."/>
            <person name="Szollosi G."/>
            <person name="Zifcakova L."/>
            <person name="Stursova M."/>
            <person name="Spatafora J.W."/>
            <person name="Tedersoo L."/>
            <person name="Vaario L.M."/>
            <person name="Yamada A."/>
            <person name="Yan M."/>
            <person name="Wang P."/>
            <person name="Xu J."/>
            <person name="Bruns T."/>
            <person name="Baldrian P."/>
            <person name="Vilgalys R."/>
            <person name="Dunand C."/>
            <person name="Henrissat B."/>
            <person name="Grigoriev I.V."/>
            <person name="Hibbett D."/>
            <person name="Nagy L.G."/>
            <person name="Martin F.M."/>
        </authorList>
    </citation>
    <scope>NUCLEOTIDE SEQUENCE</scope>
    <source>
        <strain evidence="1">UP504</strain>
    </source>
</reference>
<dbReference type="Proteomes" id="UP000886523">
    <property type="component" value="Unassembled WGS sequence"/>
</dbReference>
<organism evidence="1 2">
    <name type="scientific">Hydnum rufescens UP504</name>
    <dbReference type="NCBI Taxonomy" id="1448309"/>
    <lineage>
        <taxon>Eukaryota</taxon>
        <taxon>Fungi</taxon>
        <taxon>Dikarya</taxon>
        <taxon>Basidiomycota</taxon>
        <taxon>Agaricomycotina</taxon>
        <taxon>Agaricomycetes</taxon>
        <taxon>Cantharellales</taxon>
        <taxon>Hydnaceae</taxon>
        <taxon>Hydnum</taxon>
    </lineage>
</organism>
<evidence type="ECO:0000313" key="2">
    <source>
        <dbReference type="Proteomes" id="UP000886523"/>
    </source>
</evidence>
<gene>
    <name evidence="1" type="ORF">BS47DRAFT_1362141</name>
</gene>
<keyword evidence="2" id="KW-1185">Reference proteome</keyword>
<accession>A0A9P6DWN3</accession>
<dbReference type="EMBL" id="MU128967">
    <property type="protein sequence ID" value="KAF9513924.1"/>
    <property type="molecule type" value="Genomic_DNA"/>
</dbReference>
<protein>
    <submittedName>
        <fullName evidence="1">Uncharacterized protein</fullName>
    </submittedName>
</protein>
<evidence type="ECO:0000313" key="1">
    <source>
        <dbReference type="EMBL" id="KAF9513924.1"/>
    </source>
</evidence>
<name>A0A9P6DWN3_9AGAM</name>
<proteinExistence type="predicted"/>
<dbReference type="AlphaFoldDB" id="A0A9P6DWN3"/>
<sequence>MHRQHPPRNHGSAQPPRPQLELIDNETKEHPHTRFGGCVAILATQKSSPALSIHGLMLQISALTNARPTPGETTGRQSMTDYANKSGCHDTAEAELTDNAHPKYRSALLPKTNLDHPQVTQTTDSNTMTHPLKWRFSPGKTHPTASRQGQGKIPGLYTGTSKASPEHPPVTTRRVKYQYHYAAAAQVFLPTTNFRITSLTEATPKEQAGLLFWRHHPPHNKKKYLILPHLPKRVWQASFYRSRIVESWGPGRLCVPSYFVLSLVGAFFG</sequence>